<comment type="similarity">
    <text evidence="2">Belongs to the bacterial solute-binding protein SsuA/TauA family.</text>
</comment>
<sequence length="317" mass="33073">MRRRSLAAAAAATTLLAGGCGDGETDDGLTEITVGAIPIIDVAPLHLGIDQGFFEEHGLDVTVQNTSGGAQAVPGVVSGDFDLAFGNVTSLIIALDQGLPMRSVANGVATTGQQGEDFGAVVVPEGSDITDVSELGDATIAVNNLENIGDTSVRNSIREAGGDPSGVEFLELDFPDMPAALDQGEIDAAWVVEPFLGAALDGGATEVASNFADVHDELTIAVYFTSEQTLQEDPETVQAFGDAMAASLAYADDHPDEVRRIIGDYTEIDADLIDTMRLPAFPPEPHTESVQVVADLMEEDGLVEDTPDLGELFSEQP</sequence>
<evidence type="ECO:0000256" key="1">
    <source>
        <dbReference type="ARBA" id="ARBA00004418"/>
    </source>
</evidence>
<dbReference type="InterPro" id="IPR015168">
    <property type="entry name" value="SsuA/THI5"/>
</dbReference>
<gene>
    <name evidence="5" type="ORF">IDM40_13225</name>
</gene>
<name>A0ABR9P744_9ACTN</name>
<dbReference type="Proteomes" id="UP000806528">
    <property type="component" value="Unassembled WGS sequence"/>
</dbReference>
<dbReference type="EMBL" id="JADBGI010000010">
    <property type="protein sequence ID" value="MBE2999662.1"/>
    <property type="molecule type" value="Genomic_DNA"/>
</dbReference>
<keyword evidence="6" id="KW-1185">Reference proteome</keyword>
<dbReference type="Gene3D" id="3.40.190.10">
    <property type="entry name" value="Periplasmic binding protein-like II"/>
    <property type="match status" value="2"/>
</dbReference>
<organism evidence="5 6">
    <name type="scientific">Nocardiopsis coralli</name>
    <dbReference type="NCBI Taxonomy" id="2772213"/>
    <lineage>
        <taxon>Bacteria</taxon>
        <taxon>Bacillati</taxon>
        <taxon>Actinomycetota</taxon>
        <taxon>Actinomycetes</taxon>
        <taxon>Streptosporangiales</taxon>
        <taxon>Nocardiopsidaceae</taxon>
        <taxon>Nocardiopsis</taxon>
    </lineage>
</organism>
<dbReference type="Pfam" id="PF09084">
    <property type="entry name" value="NMT1"/>
    <property type="match status" value="1"/>
</dbReference>
<protein>
    <submittedName>
        <fullName evidence="5">ABC transporter substrate-binding protein</fullName>
    </submittedName>
</protein>
<proteinExistence type="inferred from homology"/>
<feature type="domain" description="SsuA/THI5-like" evidence="4">
    <location>
        <begin position="41"/>
        <end position="257"/>
    </location>
</feature>
<dbReference type="PANTHER" id="PTHR30024:SF47">
    <property type="entry name" value="TAURINE-BINDING PERIPLASMIC PROTEIN"/>
    <property type="match status" value="1"/>
</dbReference>
<evidence type="ECO:0000256" key="3">
    <source>
        <dbReference type="ARBA" id="ARBA00022729"/>
    </source>
</evidence>
<reference evidence="5 6" key="1">
    <citation type="submission" date="2020-09" db="EMBL/GenBank/DDBJ databases">
        <title>Diversity and distribution of actinomycetes associated with coral in the coast of Hainan.</title>
        <authorList>
            <person name="Li F."/>
        </authorList>
    </citation>
    <scope>NUCLEOTIDE SEQUENCE [LARGE SCALE GENOMIC DNA]</scope>
    <source>
        <strain evidence="5 6">HNM0947</strain>
    </source>
</reference>
<comment type="subcellular location">
    <subcellularLocation>
        <location evidence="1">Periplasm</location>
    </subcellularLocation>
</comment>
<accession>A0ABR9P744</accession>
<evidence type="ECO:0000256" key="2">
    <source>
        <dbReference type="ARBA" id="ARBA00010742"/>
    </source>
</evidence>
<dbReference type="PROSITE" id="PS51257">
    <property type="entry name" value="PROKAR_LIPOPROTEIN"/>
    <property type="match status" value="1"/>
</dbReference>
<evidence type="ECO:0000313" key="6">
    <source>
        <dbReference type="Proteomes" id="UP000806528"/>
    </source>
</evidence>
<dbReference type="SUPFAM" id="SSF53850">
    <property type="entry name" value="Periplasmic binding protein-like II"/>
    <property type="match status" value="1"/>
</dbReference>
<comment type="caution">
    <text evidence="5">The sequence shown here is derived from an EMBL/GenBank/DDBJ whole genome shotgun (WGS) entry which is preliminary data.</text>
</comment>
<keyword evidence="3" id="KW-0732">Signal</keyword>
<evidence type="ECO:0000313" key="5">
    <source>
        <dbReference type="EMBL" id="MBE2999662.1"/>
    </source>
</evidence>
<dbReference type="PANTHER" id="PTHR30024">
    <property type="entry name" value="ALIPHATIC SULFONATES-BINDING PROTEIN-RELATED"/>
    <property type="match status" value="1"/>
</dbReference>
<dbReference type="RefSeq" id="WP_193122292.1">
    <property type="nucleotide sequence ID" value="NZ_JADBGI010000010.1"/>
</dbReference>
<evidence type="ECO:0000259" key="4">
    <source>
        <dbReference type="Pfam" id="PF09084"/>
    </source>
</evidence>